<dbReference type="OrthoDB" id="5703386at2"/>
<dbReference type="STRING" id="617002.SAMN05660653_00160"/>
<name>A0A1G6A547_9BACT</name>
<evidence type="ECO:0000313" key="2">
    <source>
        <dbReference type="Proteomes" id="UP000198771"/>
    </source>
</evidence>
<sequence>MKPAKYVITPEAHEQIRRVYQSDTGAGQVRDLARRLHLPRWKVSRYALHQGWVAKQPKEPNWSDAELSYLQRVAHLHPEVIQRKMKANGYKRSVNGIVLKLRRTRMLKNLEGMSARSVALCLGVDDKHIRRLIDSGRLKATRRGTARTEAQGGDQWWIKEQDVRAYILEYLPEVDLRKADKYWLVDLLAHGEAA</sequence>
<dbReference type="RefSeq" id="WP_092116236.1">
    <property type="nucleotide sequence ID" value="NZ_FMXO01000001.1"/>
</dbReference>
<protein>
    <recommendedName>
        <fullName evidence="3">Helix-turn-helix domain-containing protein</fullName>
    </recommendedName>
</protein>
<reference evidence="1 2" key="1">
    <citation type="submission" date="2016-10" db="EMBL/GenBank/DDBJ databases">
        <authorList>
            <person name="de Groot N.N."/>
        </authorList>
    </citation>
    <scope>NUCLEOTIDE SEQUENCE [LARGE SCALE GENOMIC DNA]</scope>
    <source>
        <strain evidence="1 2">ASO4-2</strain>
    </source>
</reference>
<evidence type="ECO:0000313" key="1">
    <source>
        <dbReference type="EMBL" id="SDB03564.1"/>
    </source>
</evidence>
<proteinExistence type="predicted"/>
<accession>A0A1G6A547</accession>
<dbReference type="AlphaFoldDB" id="A0A1G6A547"/>
<keyword evidence="2" id="KW-1185">Reference proteome</keyword>
<dbReference type="Proteomes" id="UP000198771">
    <property type="component" value="Unassembled WGS sequence"/>
</dbReference>
<dbReference type="EMBL" id="FMXO01000001">
    <property type="protein sequence ID" value="SDB03564.1"/>
    <property type="molecule type" value="Genomic_DNA"/>
</dbReference>
<evidence type="ECO:0008006" key="3">
    <source>
        <dbReference type="Google" id="ProtNLM"/>
    </source>
</evidence>
<organism evidence="1 2">
    <name type="scientific">Desulfonatronum thiosulfatophilum</name>
    <dbReference type="NCBI Taxonomy" id="617002"/>
    <lineage>
        <taxon>Bacteria</taxon>
        <taxon>Pseudomonadati</taxon>
        <taxon>Thermodesulfobacteriota</taxon>
        <taxon>Desulfovibrionia</taxon>
        <taxon>Desulfovibrionales</taxon>
        <taxon>Desulfonatronaceae</taxon>
        <taxon>Desulfonatronum</taxon>
    </lineage>
</organism>
<gene>
    <name evidence="1" type="ORF">SAMN05660653_00160</name>
</gene>